<sequence>RYPNLEKKAAWSANHGSFLAKRAIMNVIDANDGTHIPIKQPPNNPWNSYINSKQWASIQCQ</sequence>
<feature type="non-terminal residue" evidence="1">
    <location>
        <position position="61"/>
    </location>
</feature>
<proteinExistence type="predicted"/>
<dbReference type="EMBL" id="KZ996619">
    <property type="protein sequence ID" value="RKO88588.1"/>
    <property type="molecule type" value="Genomic_DNA"/>
</dbReference>
<evidence type="ECO:0000313" key="2">
    <source>
        <dbReference type="Proteomes" id="UP000269721"/>
    </source>
</evidence>
<gene>
    <name evidence="1" type="ORF">BDK51DRAFT_10920</name>
</gene>
<dbReference type="Proteomes" id="UP000269721">
    <property type="component" value="Unassembled WGS sequence"/>
</dbReference>
<evidence type="ECO:0000313" key="1">
    <source>
        <dbReference type="EMBL" id="RKO88588.1"/>
    </source>
</evidence>
<reference evidence="2" key="1">
    <citation type="journal article" date="2018" name="Nat. Microbiol.">
        <title>Leveraging single-cell genomics to expand the fungal tree of life.</title>
        <authorList>
            <person name="Ahrendt S.R."/>
            <person name="Quandt C.A."/>
            <person name="Ciobanu D."/>
            <person name="Clum A."/>
            <person name="Salamov A."/>
            <person name="Andreopoulos B."/>
            <person name="Cheng J.F."/>
            <person name="Woyke T."/>
            <person name="Pelin A."/>
            <person name="Henrissat B."/>
            <person name="Reynolds N.K."/>
            <person name="Benny G.L."/>
            <person name="Smith M.E."/>
            <person name="James T.Y."/>
            <person name="Grigoriev I.V."/>
        </authorList>
    </citation>
    <scope>NUCLEOTIDE SEQUENCE [LARGE SCALE GENOMIC DNA]</scope>
</reference>
<feature type="non-terminal residue" evidence="1">
    <location>
        <position position="1"/>
    </location>
</feature>
<protein>
    <submittedName>
        <fullName evidence="1">Uncharacterized protein</fullName>
    </submittedName>
</protein>
<organism evidence="1 2">
    <name type="scientific">Blyttiomyces helicus</name>
    <dbReference type="NCBI Taxonomy" id="388810"/>
    <lineage>
        <taxon>Eukaryota</taxon>
        <taxon>Fungi</taxon>
        <taxon>Fungi incertae sedis</taxon>
        <taxon>Chytridiomycota</taxon>
        <taxon>Chytridiomycota incertae sedis</taxon>
        <taxon>Chytridiomycetes</taxon>
        <taxon>Chytridiomycetes incertae sedis</taxon>
        <taxon>Blyttiomyces</taxon>
    </lineage>
</organism>
<keyword evidence="2" id="KW-1185">Reference proteome</keyword>
<dbReference type="OrthoDB" id="7697726at2759"/>
<accession>A0A4P9WBP1</accession>
<dbReference type="AlphaFoldDB" id="A0A4P9WBP1"/>
<name>A0A4P9WBP1_9FUNG</name>